<dbReference type="RefSeq" id="WP_304600210.1">
    <property type="nucleotide sequence ID" value="NZ_JAUQYO010000001.1"/>
</dbReference>
<organism evidence="1 2">
    <name type="scientific">Actinotalea lenta</name>
    <dbReference type="NCBI Taxonomy" id="3064654"/>
    <lineage>
        <taxon>Bacteria</taxon>
        <taxon>Bacillati</taxon>
        <taxon>Actinomycetota</taxon>
        <taxon>Actinomycetes</taxon>
        <taxon>Micrococcales</taxon>
        <taxon>Cellulomonadaceae</taxon>
        <taxon>Actinotalea</taxon>
    </lineage>
</organism>
<evidence type="ECO:0000313" key="1">
    <source>
        <dbReference type="EMBL" id="MDO8106559.1"/>
    </source>
</evidence>
<accession>A0ABT9D6U4</accession>
<evidence type="ECO:0000313" key="2">
    <source>
        <dbReference type="Proteomes" id="UP001232536"/>
    </source>
</evidence>
<gene>
    <name evidence="1" type="ORF">Q6348_05040</name>
</gene>
<name>A0ABT9D6U4_9CELL</name>
<reference evidence="1 2" key="1">
    <citation type="submission" date="2023-07" db="EMBL/GenBank/DDBJ databases">
        <title>Description of novel actinomycetes strains, isolated from tidal flat sediment.</title>
        <authorList>
            <person name="Lu C."/>
        </authorList>
    </citation>
    <scope>NUCLEOTIDE SEQUENCE [LARGE SCALE GENOMIC DNA]</scope>
    <source>
        <strain evidence="1 2">SYSU T00b441</strain>
    </source>
</reference>
<comment type="caution">
    <text evidence="1">The sequence shown here is derived from an EMBL/GenBank/DDBJ whole genome shotgun (WGS) entry which is preliminary data.</text>
</comment>
<dbReference type="Proteomes" id="UP001232536">
    <property type="component" value="Unassembled WGS sequence"/>
</dbReference>
<sequence length="304" mass="33729">MATDNEVTGHQERTEEFDAFGPWVYRVRTDGEVPRLFRRFAPDPASATMVIKIPRGIARRDANPQMDLYDHLVGLRGDRLTLLSRAPGEAHGVRRREVATDRIVALEDSVELLDGRLSVRVLDEKPMTVGYNGASRDVVGEFVAALRSAIRGGPPPEATGPAPELGLEDLWPDVALTTEYRELVRAEPAMGMRAAHARRVVEPVEPSTVSRLLHRWWPMWLQGAVVCSDPSELLVLHRRSWWVRGGKPVHSIARTSVPLGHVLPVETVPTGYHGVTEIRVRHDAARFAVPSGSPTERVLLELLG</sequence>
<proteinExistence type="predicted"/>
<dbReference type="EMBL" id="JAUQYP010000001">
    <property type="protein sequence ID" value="MDO8106559.1"/>
    <property type="molecule type" value="Genomic_DNA"/>
</dbReference>
<protein>
    <submittedName>
        <fullName evidence="1">Uncharacterized protein</fullName>
    </submittedName>
</protein>
<keyword evidence="2" id="KW-1185">Reference proteome</keyword>